<dbReference type="Proteomes" id="UP000034001">
    <property type="component" value="Unassembled WGS sequence"/>
</dbReference>
<evidence type="ECO:0000313" key="2">
    <source>
        <dbReference type="EMBL" id="KKG73862.1"/>
    </source>
</evidence>
<comment type="caution">
    <text evidence="2">The sequence shown here is derived from an EMBL/GenBank/DDBJ whole genome shotgun (WGS) entry which is preliminary data.</text>
</comment>
<name>A0A0F8H841_METMZ</name>
<keyword evidence="1" id="KW-0472">Membrane</keyword>
<dbReference type="AlphaFoldDB" id="A0A0F8H841"/>
<accession>A0A0F8H841</accession>
<evidence type="ECO:0000256" key="1">
    <source>
        <dbReference type="SAM" id="Phobius"/>
    </source>
</evidence>
<proteinExistence type="predicted"/>
<dbReference type="SUPFAM" id="SSF49854">
    <property type="entry name" value="Spermadhesin, CUB domain"/>
    <property type="match status" value="3"/>
</dbReference>
<evidence type="ECO:0008006" key="4">
    <source>
        <dbReference type="Google" id="ProtNLM"/>
    </source>
</evidence>
<dbReference type="InterPro" id="IPR035914">
    <property type="entry name" value="Sperma_CUB_dom_sf"/>
</dbReference>
<sequence>MSRIYVLKIVFCCLLLLINGCISASSSESLPESNHPYSNNFEYTWPDISESGANQIRLHFENLELAASDKLILCDKYDNVLVTYDRWDSRKNFWTEWYTGDSLKVKLITDDSYTAYGFKIDQVENRLDVCPSDDALAESYHPYANNFEHKWPDISKPSSTQIRLHFENLELAASDKLILYDKYDNKLVTYDRWDSGKDFWTEWYTGDIIKVKLVTDNSYTAYGFKIDNVEGRSDMWISDNALAESYHPYANNFEYIWPGINKLGGTQIRLHFENLELAASDKLILYDKYDNKLVTYDRWDSSKDFWTEWYTGDIIKVKLVTDNSGTDYGFKIDKGEIKNENNITTVFTESTKTLDPINKKIGDKSGEDTENLQNLTDSDYIHNQFVQIAVTLNILEEEDKDSWMYKNIQWIFSGIGVFFLGGISGLVKKLRDKKSKDETLENK</sequence>
<protein>
    <recommendedName>
        <fullName evidence="4">CUB domain-containing protein</fullName>
    </recommendedName>
</protein>
<dbReference type="PANTHER" id="PTHR36234">
    <property type="entry name" value="LYSYL ENDOPEPTIDASE"/>
    <property type="match status" value="1"/>
</dbReference>
<organism evidence="2 3">
    <name type="scientific">Methanosarcina mazei</name>
    <name type="common">Methanosarcina frisia</name>
    <dbReference type="NCBI Taxonomy" id="2209"/>
    <lineage>
        <taxon>Archaea</taxon>
        <taxon>Methanobacteriati</taxon>
        <taxon>Methanobacteriota</taxon>
        <taxon>Stenosarchaea group</taxon>
        <taxon>Methanomicrobia</taxon>
        <taxon>Methanosarcinales</taxon>
        <taxon>Methanosarcinaceae</taxon>
        <taxon>Methanosarcina</taxon>
    </lineage>
</organism>
<dbReference type="EMBL" id="JJPO01000067">
    <property type="protein sequence ID" value="KKG73862.1"/>
    <property type="molecule type" value="Genomic_DNA"/>
</dbReference>
<gene>
    <name evidence="2" type="ORF">DU63_19535</name>
</gene>
<dbReference type="PANTHER" id="PTHR36234:SF5">
    <property type="entry name" value="LYSYL ENDOPEPTIDASE"/>
    <property type="match status" value="1"/>
</dbReference>
<evidence type="ECO:0000313" key="3">
    <source>
        <dbReference type="Proteomes" id="UP000034001"/>
    </source>
</evidence>
<reference evidence="2 3" key="1">
    <citation type="journal article" date="2015" name="ISME J.">
        <title>Genomic and phenotypic differentiation among Methanosarcina mazei populations from Columbia River sediment.</title>
        <authorList>
            <person name="Youngblut N.D."/>
            <person name="Wirth J.S."/>
            <person name="Henriksen J.R."/>
            <person name="Smith M."/>
            <person name="Simon H."/>
            <person name="Metcalf W.W."/>
            <person name="Whitaker R.J."/>
        </authorList>
    </citation>
    <scope>NUCLEOTIDE SEQUENCE [LARGE SCALE GENOMIC DNA]</scope>
    <source>
        <strain evidence="2 3">3.H.A.2.1</strain>
    </source>
</reference>
<dbReference type="PATRIC" id="fig|2209.43.peg.4288"/>
<keyword evidence="1" id="KW-1133">Transmembrane helix</keyword>
<keyword evidence="1" id="KW-0812">Transmembrane</keyword>
<feature type="transmembrane region" description="Helical" evidence="1">
    <location>
        <begin position="408"/>
        <end position="427"/>
    </location>
</feature>